<feature type="zinc finger region" description="dksA C4-type" evidence="4">
    <location>
        <begin position="37"/>
        <end position="61"/>
    </location>
</feature>
<protein>
    <submittedName>
        <fullName evidence="6">Phage/conjugal plasmid C-4 type zinc finger protein, TraR family</fullName>
    </submittedName>
</protein>
<evidence type="ECO:0000313" key="6">
    <source>
        <dbReference type="EMBL" id="SEE37904.1"/>
    </source>
</evidence>
<dbReference type="InterPro" id="IPR012783">
    <property type="entry name" value="Znf_C4_TraR"/>
</dbReference>
<dbReference type="RefSeq" id="WP_074851711.1">
    <property type="nucleotide sequence ID" value="NZ_FNTS01000002.1"/>
</dbReference>
<dbReference type="InterPro" id="IPR000962">
    <property type="entry name" value="Znf_DskA_TraR"/>
</dbReference>
<dbReference type="PANTHER" id="PTHR38777:SF1">
    <property type="entry name" value="DNAK SUPPRESSOR PROTEIN"/>
    <property type="match status" value="1"/>
</dbReference>
<keyword evidence="1" id="KW-0479">Metal-binding</keyword>
<feature type="domain" description="Zinc finger DksA/TraR C4-type" evidence="5">
    <location>
        <begin position="36"/>
        <end position="62"/>
    </location>
</feature>
<keyword evidence="2" id="KW-0863">Zinc-finger</keyword>
<dbReference type="InterPro" id="IPR020458">
    <property type="entry name" value="Znf_DskA_TraR_CS"/>
</dbReference>
<dbReference type="PANTHER" id="PTHR38777">
    <property type="entry name" value="FELS-2 PROPHAGE PROTEIN"/>
    <property type="match status" value="1"/>
</dbReference>
<evidence type="ECO:0000259" key="5">
    <source>
        <dbReference type="Pfam" id="PF01258"/>
    </source>
</evidence>
<organism evidence="6 7">
    <name type="scientific">Pseudomonas costantinii</name>
    <dbReference type="NCBI Taxonomy" id="168469"/>
    <lineage>
        <taxon>Bacteria</taxon>
        <taxon>Pseudomonadati</taxon>
        <taxon>Pseudomonadota</taxon>
        <taxon>Gammaproteobacteria</taxon>
        <taxon>Pseudomonadales</taxon>
        <taxon>Pseudomonadaceae</taxon>
        <taxon>Pseudomonas</taxon>
    </lineage>
</organism>
<dbReference type="Pfam" id="PF01258">
    <property type="entry name" value="zf-dskA_traR"/>
    <property type="match status" value="1"/>
</dbReference>
<evidence type="ECO:0000256" key="1">
    <source>
        <dbReference type="ARBA" id="ARBA00022723"/>
    </source>
</evidence>
<dbReference type="PROSITE" id="PS51128">
    <property type="entry name" value="ZF_DKSA_2"/>
    <property type="match status" value="1"/>
</dbReference>
<dbReference type="PROSITE" id="PS01102">
    <property type="entry name" value="ZF_DKSA_1"/>
    <property type="match status" value="1"/>
</dbReference>
<evidence type="ECO:0000256" key="2">
    <source>
        <dbReference type="ARBA" id="ARBA00022771"/>
    </source>
</evidence>
<dbReference type="SUPFAM" id="SSF57716">
    <property type="entry name" value="Glucocorticoid receptor-like (DNA-binding domain)"/>
    <property type="match status" value="1"/>
</dbReference>
<name>A0A1H5ICT5_9PSED</name>
<dbReference type="EMBL" id="FNTS01000002">
    <property type="protein sequence ID" value="SEE37904.1"/>
    <property type="molecule type" value="Genomic_DNA"/>
</dbReference>
<evidence type="ECO:0000256" key="3">
    <source>
        <dbReference type="ARBA" id="ARBA00022833"/>
    </source>
</evidence>
<comment type="caution">
    <text evidence="6">The sequence shown here is derived from an EMBL/GenBank/DDBJ whole genome shotgun (WGS) entry which is preliminary data.</text>
</comment>
<evidence type="ECO:0000256" key="4">
    <source>
        <dbReference type="PROSITE-ProRule" id="PRU00510"/>
    </source>
</evidence>
<gene>
    <name evidence="6" type="ORF">SAMN04515675_5217</name>
</gene>
<dbReference type="Proteomes" id="UP000182179">
    <property type="component" value="Unassembled WGS sequence"/>
</dbReference>
<sequence length="71" mass="7785">MDVFDRASDIEEATRKAAIAAQLALARQPVGVSATHCEECGTEIPEGRRVAQPGVLLCVDCKCIQERMNRR</sequence>
<dbReference type="NCBIfam" id="TIGR02419">
    <property type="entry name" value="C4_traR_proteo"/>
    <property type="match status" value="1"/>
</dbReference>
<evidence type="ECO:0000313" key="7">
    <source>
        <dbReference type="Proteomes" id="UP000182179"/>
    </source>
</evidence>
<dbReference type="Gene3D" id="1.20.120.910">
    <property type="entry name" value="DksA, coiled-coil domain"/>
    <property type="match status" value="1"/>
</dbReference>
<accession>A0A1H5ICT5</accession>
<dbReference type="InterPro" id="IPR020460">
    <property type="entry name" value="Znf_C4-type_bac"/>
</dbReference>
<dbReference type="PRINTS" id="PR00618">
    <property type="entry name" value="DKSAZNFINGER"/>
</dbReference>
<reference evidence="6 7" key="1">
    <citation type="submission" date="2016-10" db="EMBL/GenBank/DDBJ databases">
        <authorList>
            <person name="Varghese N."/>
            <person name="Submissions S."/>
        </authorList>
    </citation>
    <scope>NUCLEOTIDE SEQUENCE [LARGE SCALE GENOMIC DNA]</scope>
    <source>
        <strain evidence="6 7">BS2773</strain>
    </source>
</reference>
<proteinExistence type="predicted"/>
<keyword evidence="3" id="KW-0862">Zinc</keyword>
<keyword evidence="7" id="KW-1185">Reference proteome</keyword>